<evidence type="ECO:0000313" key="2">
    <source>
        <dbReference type="Proteomes" id="UP001595859"/>
    </source>
</evidence>
<accession>A0ABV9RX90</accession>
<proteinExistence type="predicted"/>
<sequence>MMDSTATPPRTVCHSCRQITQYRAEDGSVRPMILPGSGVVFAEKSSGIMVELPCPACEEDPGWVPGFIAPV</sequence>
<keyword evidence="2" id="KW-1185">Reference proteome</keyword>
<evidence type="ECO:0000313" key="1">
    <source>
        <dbReference type="EMBL" id="MFC4851934.1"/>
    </source>
</evidence>
<dbReference type="Proteomes" id="UP001595859">
    <property type="component" value="Unassembled WGS sequence"/>
</dbReference>
<dbReference type="RefSeq" id="WP_378053182.1">
    <property type="nucleotide sequence ID" value="NZ_JBHSIS010000002.1"/>
</dbReference>
<protein>
    <submittedName>
        <fullName evidence="1">Uncharacterized protein</fullName>
    </submittedName>
</protein>
<comment type="caution">
    <text evidence="1">The sequence shown here is derived from an EMBL/GenBank/DDBJ whole genome shotgun (WGS) entry which is preliminary data.</text>
</comment>
<reference evidence="2" key="1">
    <citation type="journal article" date="2019" name="Int. J. Syst. Evol. Microbiol.">
        <title>The Global Catalogue of Microorganisms (GCM) 10K type strain sequencing project: providing services to taxonomists for standard genome sequencing and annotation.</title>
        <authorList>
            <consortium name="The Broad Institute Genomics Platform"/>
            <consortium name="The Broad Institute Genome Sequencing Center for Infectious Disease"/>
            <person name="Wu L."/>
            <person name="Ma J."/>
        </authorList>
    </citation>
    <scope>NUCLEOTIDE SEQUENCE [LARGE SCALE GENOMIC DNA]</scope>
    <source>
        <strain evidence="2">ZS-22-S1</strain>
    </source>
</reference>
<name>A0ABV9RX90_9PSEU</name>
<dbReference type="EMBL" id="JBHSIS010000002">
    <property type="protein sequence ID" value="MFC4851934.1"/>
    <property type="molecule type" value="Genomic_DNA"/>
</dbReference>
<gene>
    <name evidence="1" type="ORF">ACFPCV_00360</name>
</gene>
<organism evidence="1 2">
    <name type="scientific">Actinophytocola glycyrrhizae</name>
    <dbReference type="NCBI Taxonomy" id="2044873"/>
    <lineage>
        <taxon>Bacteria</taxon>
        <taxon>Bacillati</taxon>
        <taxon>Actinomycetota</taxon>
        <taxon>Actinomycetes</taxon>
        <taxon>Pseudonocardiales</taxon>
        <taxon>Pseudonocardiaceae</taxon>
    </lineage>
</organism>